<dbReference type="GO" id="GO:0005634">
    <property type="term" value="C:nucleus"/>
    <property type="evidence" value="ECO:0007669"/>
    <property type="project" value="UniProtKB-SubCell"/>
</dbReference>
<dbReference type="EMBL" id="MLAK01001155">
    <property type="protein sequence ID" value="OHS96747.1"/>
    <property type="molecule type" value="Genomic_DNA"/>
</dbReference>
<dbReference type="Proteomes" id="UP000179807">
    <property type="component" value="Unassembled WGS sequence"/>
</dbReference>
<evidence type="ECO:0000256" key="2">
    <source>
        <dbReference type="ARBA" id="ARBA00010849"/>
    </source>
</evidence>
<accession>A0A1J4JGH6</accession>
<evidence type="ECO:0000256" key="4">
    <source>
        <dbReference type="SAM" id="MobiDB-lite"/>
    </source>
</evidence>
<comment type="similarity">
    <text evidence="2">Belongs to the dpy-30 family.</text>
</comment>
<gene>
    <name evidence="5" type="primary">Dpy30</name>
    <name evidence="5" type="ORF">TRFO_37025</name>
</gene>
<dbReference type="Pfam" id="PF05186">
    <property type="entry name" value="Dpy-30"/>
    <property type="match status" value="1"/>
</dbReference>
<evidence type="ECO:0000313" key="5">
    <source>
        <dbReference type="EMBL" id="OHS96747.1"/>
    </source>
</evidence>
<dbReference type="InterPro" id="IPR007858">
    <property type="entry name" value="Dpy-30_motif"/>
</dbReference>
<dbReference type="AlphaFoldDB" id="A0A1J4JGH6"/>
<dbReference type="VEuPathDB" id="TrichDB:TRFO_37025"/>
<dbReference type="InterPro" id="IPR049629">
    <property type="entry name" value="DPY30_SDC1_DD"/>
</dbReference>
<keyword evidence="3" id="KW-0539">Nucleus</keyword>
<comment type="subcellular location">
    <subcellularLocation>
        <location evidence="1">Nucleus</location>
    </subcellularLocation>
</comment>
<evidence type="ECO:0000256" key="3">
    <source>
        <dbReference type="ARBA" id="ARBA00023242"/>
    </source>
</evidence>
<organism evidence="5 6">
    <name type="scientific">Tritrichomonas foetus</name>
    <dbReference type="NCBI Taxonomy" id="1144522"/>
    <lineage>
        <taxon>Eukaryota</taxon>
        <taxon>Metamonada</taxon>
        <taxon>Parabasalia</taxon>
        <taxon>Tritrichomonadida</taxon>
        <taxon>Tritrichomonadidae</taxon>
        <taxon>Tritrichomonas</taxon>
    </lineage>
</organism>
<feature type="region of interest" description="Disordered" evidence="4">
    <location>
        <begin position="1"/>
        <end position="33"/>
    </location>
</feature>
<name>A0A1J4JGH6_9EUKA</name>
<dbReference type="GeneID" id="94845893"/>
<reference evidence="5" key="1">
    <citation type="submission" date="2016-10" db="EMBL/GenBank/DDBJ databases">
        <authorList>
            <person name="Benchimol M."/>
            <person name="Almeida L.G."/>
            <person name="Vasconcelos A.T."/>
            <person name="Perreira-Neves A."/>
            <person name="Rosa I.A."/>
            <person name="Tasca T."/>
            <person name="Bogo M.R."/>
            <person name="de Souza W."/>
        </authorList>
    </citation>
    <scope>NUCLEOTIDE SEQUENCE [LARGE SCALE GENOMIC DNA]</scope>
    <source>
        <strain evidence="5">K</strain>
    </source>
</reference>
<dbReference type="CDD" id="cd22965">
    <property type="entry name" value="DD_DPY30_SDC1"/>
    <property type="match status" value="1"/>
</dbReference>
<evidence type="ECO:0000256" key="1">
    <source>
        <dbReference type="ARBA" id="ARBA00004123"/>
    </source>
</evidence>
<feature type="compositionally biased region" description="Polar residues" evidence="4">
    <location>
        <begin position="1"/>
        <end position="27"/>
    </location>
</feature>
<comment type="caution">
    <text evidence="5">The sequence shown here is derived from an EMBL/GenBank/DDBJ whole genome shotgun (WGS) entry which is preliminary data.</text>
</comment>
<evidence type="ECO:0000313" key="6">
    <source>
        <dbReference type="Proteomes" id="UP000179807"/>
    </source>
</evidence>
<dbReference type="RefSeq" id="XP_068349884.1">
    <property type="nucleotide sequence ID" value="XM_068511189.1"/>
</dbReference>
<proteinExistence type="inferred from homology"/>
<dbReference type="Gene3D" id="1.20.890.10">
    <property type="entry name" value="cAMP-dependent protein kinase regulatory subunit, dimerization-anchoring domain"/>
    <property type="match status" value="1"/>
</dbReference>
<protein>
    <submittedName>
        <fullName evidence="5">Protein dpy-30 like protein</fullName>
    </submittedName>
</protein>
<keyword evidence="6" id="KW-1185">Reference proteome</keyword>
<sequence>MEGKSSNPTQNSIEIPANKTTSENSANPLVDNERLENYSQKLNDILPIRGYPSQDYFQATVFPILLEGLSWLSKERPEDPVESLALFLIKNDPNHPDPKVALNIDQIE</sequence>
<dbReference type="OrthoDB" id="417678at2759"/>